<keyword evidence="2" id="KW-1185">Reference proteome</keyword>
<dbReference type="EMBL" id="JAACFV010000070">
    <property type="protein sequence ID" value="KAF7507351.1"/>
    <property type="molecule type" value="Genomic_DNA"/>
</dbReference>
<evidence type="ECO:0000313" key="1">
    <source>
        <dbReference type="EMBL" id="KAF7507351.1"/>
    </source>
</evidence>
<proteinExistence type="predicted"/>
<protein>
    <submittedName>
        <fullName evidence="1">Uncharacterized protein</fullName>
    </submittedName>
</protein>
<name>A0A8H7AHV4_9EURO</name>
<accession>A0A8H7AHV4</accession>
<dbReference type="AlphaFoldDB" id="A0A8H7AHV4"/>
<gene>
    <name evidence="1" type="ORF">GJ744_010668</name>
</gene>
<organism evidence="1 2">
    <name type="scientific">Endocarpon pusillum</name>
    <dbReference type="NCBI Taxonomy" id="364733"/>
    <lineage>
        <taxon>Eukaryota</taxon>
        <taxon>Fungi</taxon>
        <taxon>Dikarya</taxon>
        <taxon>Ascomycota</taxon>
        <taxon>Pezizomycotina</taxon>
        <taxon>Eurotiomycetes</taxon>
        <taxon>Chaetothyriomycetidae</taxon>
        <taxon>Verrucariales</taxon>
        <taxon>Verrucariaceae</taxon>
        <taxon>Endocarpon</taxon>
    </lineage>
</organism>
<comment type="caution">
    <text evidence="1">The sequence shown here is derived from an EMBL/GenBank/DDBJ whole genome shotgun (WGS) entry which is preliminary data.</text>
</comment>
<evidence type="ECO:0000313" key="2">
    <source>
        <dbReference type="Proteomes" id="UP000606974"/>
    </source>
</evidence>
<dbReference type="Proteomes" id="UP000606974">
    <property type="component" value="Unassembled WGS sequence"/>
</dbReference>
<reference evidence="1" key="1">
    <citation type="submission" date="2020-02" db="EMBL/GenBank/DDBJ databases">
        <authorList>
            <person name="Palmer J.M."/>
        </authorList>
    </citation>
    <scope>NUCLEOTIDE SEQUENCE</scope>
    <source>
        <strain evidence="1">EPUS1.4</strain>
        <tissue evidence="1">Thallus</tissue>
    </source>
</reference>
<sequence>MIMICPTSRAGTPQDVQTPIAELPVTAIYISYAQTVTSQIPWNPTVITSAATAPQVSFITNTGVGVPVMPVTGGGLAPPQPQVTNVGLVPVDVTTGAAGGWGVTVGLCAWVAGWGRGWDGDEGGVATTSILAFMGGAGGKFDALGLSGVGVAVLVVWVELARYHISHGLIRGSDEWVEPTIWVVP</sequence>